<dbReference type="PROSITE" id="PS50883">
    <property type="entry name" value="EAL"/>
    <property type="match status" value="1"/>
</dbReference>
<dbReference type="InterPro" id="IPR052155">
    <property type="entry name" value="Biofilm_reg_signaling"/>
</dbReference>
<keyword evidence="6" id="KW-1185">Reference proteome</keyword>
<dbReference type="Gene3D" id="3.20.20.450">
    <property type="entry name" value="EAL domain"/>
    <property type="match status" value="1"/>
</dbReference>
<dbReference type="Proteomes" id="UP000450000">
    <property type="component" value="Unassembled WGS sequence"/>
</dbReference>
<sequence length="784" mass="84666">MGWLRGGWRGRVGAWWAFPVAGTAVIVAFVVVSSPARFWLPSALGVATAIAVPVGVRINRPPSAAAWYVLALGTAPYAAADTIWGLYQVRGAEVPFPGLVDWLYLAAYLLYAVGLLMFGGRLTSRAHWVGLLDAGIVTLGFATLSWVFIIGPYVRSHLDPLSLAVSVAYPVADLVLLCLAARLVLTAGYSRGPSFPLLIGWLATMLAADALYYGTSATTGTAIGENVSEVGWMISYLFLGTAALRPAPARPTEQTAGREITLSRPRLAALLALALMGPAIVVLDVGGIQNEPRHIAAVVGMVAALAVLLVLRVSYLARYAQARAEEARLRARALEESLHEQAELQHRLSHQAFHDPLTGLANRLLLGDRLEHAVDRPSELRPSGLLLLDLDGFKYVNDSLGHPVGDELLIAVANRLVGGVRRRDLVARLGGDEFAVLVDELNEDNLSEYMERILGQFQTPFVVADHRQIHVTASLGARLIREPGKATDALRDADVALYLAKTEGKNRMVLFQPHMRDSSQDHARIAEALRGAADRDELMLYYQPVVALATGEVGRVKALLRWAPKGGGLVPPNEFIPVAEETGVIVPVGGWVLRQACLQARHWHDALPERRELAVIVNVSGRQLWGPDFSDVVAGALDESGLAAGSLILEISEATLTGDREIARSHIARLRGMGVRISVQDFGTRSSLACLRDIPVDAIKLDPSFVSIAGEDRDDILVRTIVHLGRSLGLDIVAEGVETAAQADRLRALGCLWGQGFHFGRPMTAQVMEWHLHARAEGQPHPSA</sequence>
<dbReference type="PANTHER" id="PTHR44757">
    <property type="entry name" value="DIGUANYLATE CYCLASE DGCP"/>
    <property type="match status" value="1"/>
</dbReference>
<dbReference type="InterPro" id="IPR001633">
    <property type="entry name" value="EAL_dom"/>
</dbReference>
<name>A0A6N7KY10_9ACTN</name>
<dbReference type="PANTHER" id="PTHR44757:SF2">
    <property type="entry name" value="BIOFILM ARCHITECTURE MAINTENANCE PROTEIN MBAA"/>
    <property type="match status" value="1"/>
</dbReference>
<dbReference type="CDD" id="cd01948">
    <property type="entry name" value="EAL"/>
    <property type="match status" value="1"/>
</dbReference>
<dbReference type="InterPro" id="IPR000160">
    <property type="entry name" value="GGDEF_dom"/>
</dbReference>
<feature type="domain" description="EAL" evidence="3">
    <location>
        <begin position="522"/>
        <end position="776"/>
    </location>
</feature>
<dbReference type="Gene3D" id="3.30.70.270">
    <property type="match status" value="1"/>
</dbReference>
<dbReference type="Pfam" id="PF00990">
    <property type="entry name" value="GGDEF"/>
    <property type="match status" value="1"/>
</dbReference>
<evidence type="ECO:0000259" key="4">
    <source>
        <dbReference type="PROSITE" id="PS50887"/>
    </source>
</evidence>
<dbReference type="OrthoDB" id="23692at2"/>
<feature type="transmembrane region" description="Helical" evidence="2">
    <location>
        <begin position="12"/>
        <end position="32"/>
    </location>
</feature>
<feature type="transmembrane region" description="Helical" evidence="2">
    <location>
        <begin position="267"/>
        <end position="288"/>
    </location>
</feature>
<keyword evidence="2" id="KW-0812">Transmembrane</keyword>
<feature type="transmembrane region" description="Helical" evidence="2">
    <location>
        <begin position="65"/>
        <end position="87"/>
    </location>
</feature>
<protein>
    <submittedName>
        <fullName evidence="5">Bifunctional diguanylate cyclase/phosphodiesterase</fullName>
    </submittedName>
</protein>
<feature type="transmembrane region" description="Helical" evidence="2">
    <location>
        <begin position="294"/>
        <end position="313"/>
    </location>
</feature>
<dbReference type="PROSITE" id="PS50887">
    <property type="entry name" value="GGDEF"/>
    <property type="match status" value="1"/>
</dbReference>
<feature type="transmembrane region" description="Helical" evidence="2">
    <location>
        <begin position="163"/>
        <end position="185"/>
    </location>
</feature>
<keyword evidence="2" id="KW-0472">Membrane</keyword>
<dbReference type="CDD" id="cd01949">
    <property type="entry name" value="GGDEF"/>
    <property type="match status" value="1"/>
</dbReference>
<gene>
    <name evidence="5" type="ORF">F7Q99_26245</name>
</gene>
<accession>A0A6N7KY10</accession>
<keyword evidence="1" id="KW-0175">Coiled coil</keyword>
<dbReference type="SMART" id="SM00052">
    <property type="entry name" value="EAL"/>
    <property type="match status" value="1"/>
</dbReference>
<dbReference type="SUPFAM" id="SSF141868">
    <property type="entry name" value="EAL domain-like"/>
    <property type="match status" value="1"/>
</dbReference>
<evidence type="ECO:0000259" key="3">
    <source>
        <dbReference type="PROSITE" id="PS50883"/>
    </source>
</evidence>
<feature type="transmembrane region" description="Helical" evidence="2">
    <location>
        <begin position="130"/>
        <end position="151"/>
    </location>
</feature>
<feature type="coiled-coil region" evidence="1">
    <location>
        <begin position="317"/>
        <end position="344"/>
    </location>
</feature>
<dbReference type="RefSeq" id="WP_153465312.1">
    <property type="nucleotide sequence ID" value="NZ_WBOF01000001.1"/>
</dbReference>
<reference evidence="5 6" key="1">
    <citation type="submission" date="2019-09" db="EMBL/GenBank/DDBJ databases">
        <title>Genome Sequences of Streptomyces kaniharaensis ATCC 21070.</title>
        <authorList>
            <person name="Zhu W."/>
            <person name="De Crecy-Lagard V."/>
            <person name="Richards N.G."/>
        </authorList>
    </citation>
    <scope>NUCLEOTIDE SEQUENCE [LARGE SCALE GENOMIC DNA]</scope>
    <source>
        <strain evidence="5 6">SF-557</strain>
    </source>
</reference>
<dbReference type="EMBL" id="WBOF01000001">
    <property type="protein sequence ID" value="MQS15675.1"/>
    <property type="molecule type" value="Genomic_DNA"/>
</dbReference>
<feature type="transmembrane region" description="Helical" evidence="2">
    <location>
        <begin position="38"/>
        <end position="58"/>
    </location>
</feature>
<dbReference type="SMART" id="SM00267">
    <property type="entry name" value="GGDEF"/>
    <property type="match status" value="1"/>
</dbReference>
<dbReference type="InterPro" id="IPR035919">
    <property type="entry name" value="EAL_sf"/>
</dbReference>
<dbReference type="InterPro" id="IPR043128">
    <property type="entry name" value="Rev_trsase/Diguanyl_cyclase"/>
</dbReference>
<feature type="transmembrane region" description="Helical" evidence="2">
    <location>
        <begin position="197"/>
        <end position="215"/>
    </location>
</feature>
<proteinExistence type="predicted"/>
<dbReference type="InterPro" id="IPR029787">
    <property type="entry name" value="Nucleotide_cyclase"/>
</dbReference>
<feature type="domain" description="GGDEF" evidence="4">
    <location>
        <begin position="381"/>
        <end position="513"/>
    </location>
</feature>
<feature type="transmembrane region" description="Helical" evidence="2">
    <location>
        <begin position="99"/>
        <end position="118"/>
    </location>
</feature>
<evidence type="ECO:0000313" key="6">
    <source>
        <dbReference type="Proteomes" id="UP000450000"/>
    </source>
</evidence>
<evidence type="ECO:0000256" key="1">
    <source>
        <dbReference type="SAM" id="Coils"/>
    </source>
</evidence>
<organism evidence="5 6">
    <name type="scientific">Streptomyces kaniharaensis</name>
    <dbReference type="NCBI Taxonomy" id="212423"/>
    <lineage>
        <taxon>Bacteria</taxon>
        <taxon>Bacillati</taxon>
        <taxon>Actinomycetota</taxon>
        <taxon>Actinomycetes</taxon>
        <taxon>Kitasatosporales</taxon>
        <taxon>Streptomycetaceae</taxon>
        <taxon>Streptomyces</taxon>
    </lineage>
</organism>
<feature type="transmembrane region" description="Helical" evidence="2">
    <location>
        <begin position="230"/>
        <end position="247"/>
    </location>
</feature>
<evidence type="ECO:0000256" key="2">
    <source>
        <dbReference type="SAM" id="Phobius"/>
    </source>
</evidence>
<dbReference type="AlphaFoldDB" id="A0A6N7KY10"/>
<keyword evidence="2" id="KW-1133">Transmembrane helix</keyword>
<comment type="caution">
    <text evidence="5">The sequence shown here is derived from an EMBL/GenBank/DDBJ whole genome shotgun (WGS) entry which is preliminary data.</text>
</comment>
<dbReference type="NCBIfam" id="TIGR00254">
    <property type="entry name" value="GGDEF"/>
    <property type="match status" value="1"/>
</dbReference>
<dbReference type="Pfam" id="PF00563">
    <property type="entry name" value="EAL"/>
    <property type="match status" value="1"/>
</dbReference>
<evidence type="ECO:0000313" key="5">
    <source>
        <dbReference type="EMBL" id="MQS15675.1"/>
    </source>
</evidence>
<dbReference type="SUPFAM" id="SSF55073">
    <property type="entry name" value="Nucleotide cyclase"/>
    <property type="match status" value="1"/>
</dbReference>